<evidence type="ECO:0000256" key="13">
    <source>
        <dbReference type="ARBA" id="ARBA00023136"/>
    </source>
</evidence>
<dbReference type="Gene3D" id="3.30.565.10">
    <property type="entry name" value="Histidine kinase-like ATPase, C-terminal domain"/>
    <property type="match status" value="1"/>
</dbReference>
<evidence type="ECO:0000256" key="4">
    <source>
        <dbReference type="ARBA" id="ARBA00022475"/>
    </source>
</evidence>
<evidence type="ECO:0000256" key="3">
    <source>
        <dbReference type="ARBA" id="ARBA00012438"/>
    </source>
</evidence>
<dbReference type="Pfam" id="PF00672">
    <property type="entry name" value="HAMP"/>
    <property type="match status" value="1"/>
</dbReference>
<dbReference type="SUPFAM" id="SSF55874">
    <property type="entry name" value="ATPase domain of HSP90 chaperone/DNA topoisomerase II/histidine kinase"/>
    <property type="match status" value="1"/>
</dbReference>
<dbReference type="Gene3D" id="1.10.287.130">
    <property type="match status" value="1"/>
</dbReference>
<feature type="domain" description="HPt" evidence="24">
    <location>
        <begin position="701"/>
        <end position="778"/>
    </location>
</feature>
<comment type="subunit">
    <text evidence="15">At low DSF concentrations, interacts with RpfF.</text>
</comment>
<dbReference type="PROSITE" id="PS50894">
    <property type="entry name" value="HPT"/>
    <property type="match status" value="1"/>
</dbReference>
<dbReference type="InterPro" id="IPR005467">
    <property type="entry name" value="His_kinase_dom"/>
</dbReference>
<evidence type="ECO:0000256" key="15">
    <source>
        <dbReference type="ARBA" id="ARBA00064003"/>
    </source>
</evidence>
<keyword evidence="7 20" id="KW-0812">Transmembrane</keyword>
<feature type="domain" description="Response regulatory" evidence="22">
    <location>
        <begin position="534"/>
        <end position="652"/>
    </location>
</feature>
<dbReference type="PROSITE" id="PS50109">
    <property type="entry name" value="HIS_KIN"/>
    <property type="match status" value="1"/>
</dbReference>
<dbReference type="SMART" id="SM00387">
    <property type="entry name" value="HATPase_c"/>
    <property type="match status" value="1"/>
</dbReference>
<feature type="modified residue" description="Phosphohistidine" evidence="18">
    <location>
        <position position="740"/>
    </location>
</feature>
<dbReference type="CDD" id="cd00082">
    <property type="entry name" value="HisKA"/>
    <property type="match status" value="1"/>
</dbReference>
<evidence type="ECO:0000256" key="5">
    <source>
        <dbReference type="ARBA" id="ARBA00022553"/>
    </source>
</evidence>
<evidence type="ECO:0000256" key="8">
    <source>
        <dbReference type="ARBA" id="ARBA00022741"/>
    </source>
</evidence>
<evidence type="ECO:0000256" key="7">
    <source>
        <dbReference type="ARBA" id="ARBA00022692"/>
    </source>
</evidence>
<keyword evidence="5 19" id="KW-0597">Phosphoprotein</keyword>
<dbReference type="AlphaFoldDB" id="A0A935MPT7"/>
<dbReference type="SMART" id="SM00388">
    <property type="entry name" value="HisKA"/>
    <property type="match status" value="1"/>
</dbReference>
<dbReference type="InterPro" id="IPR003594">
    <property type="entry name" value="HATPase_dom"/>
</dbReference>
<evidence type="ECO:0000256" key="11">
    <source>
        <dbReference type="ARBA" id="ARBA00022989"/>
    </source>
</evidence>
<dbReference type="GO" id="GO:0005524">
    <property type="term" value="F:ATP binding"/>
    <property type="evidence" value="ECO:0007669"/>
    <property type="project" value="UniProtKB-KW"/>
</dbReference>
<evidence type="ECO:0000256" key="20">
    <source>
        <dbReference type="SAM" id="Phobius"/>
    </source>
</evidence>
<evidence type="ECO:0000256" key="10">
    <source>
        <dbReference type="ARBA" id="ARBA00022840"/>
    </source>
</evidence>
<keyword evidence="4" id="KW-1003">Cell membrane</keyword>
<name>A0A935MPT7_9RHOO</name>
<feature type="modified residue" description="4-aspartylphosphate" evidence="19">
    <location>
        <position position="583"/>
    </location>
</feature>
<evidence type="ECO:0000256" key="19">
    <source>
        <dbReference type="PROSITE-ProRule" id="PRU00169"/>
    </source>
</evidence>
<evidence type="ECO:0000259" key="21">
    <source>
        <dbReference type="PROSITE" id="PS50109"/>
    </source>
</evidence>
<feature type="domain" description="HAMP" evidence="23">
    <location>
        <begin position="186"/>
        <end position="238"/>
    </location>
</feature>
<organism evidence="25 26">
    <name type="scientific">Candidatus Dechloromonas phosphorivorans</name>
    <dbReference type="NCBI Taxonomy" id="2899244"/>
    <lineage>
        <taxon>Bacteria</taxon>
        <taxon>Pseudomonadati</taxon>
        <taxon>Pseudomonadota</taxon>
        <taxon>Betaproteobacteria</taxon>
        <taxon>Rhodocyclales</taxon>
        <taxon>Azonexaceae</taxon>
        <taxon>Dechloromonas</taxon>
    </lineage>
</organism>
<dbReference type="Pfam" id="PF02518">
    <property type="entry name" value="HATPase_c"/>
    <property type="match status" value="1"/>
</dbReference>
<dbReference type="Pfam" id="PF01627">
    <property type="entry name" value="Hpt"/>
    <property type="match status" value="1"/>
</dbReference>
<feature type="transmembrane region" description="Helical" evidence="20">
    <location>
        <begin position="155"/>
        <end position="178"/>
    </location>
</feature>
<dbReference type="InterPro" id="IPR003661">
    <property type="entry name" value="HisK_dim/P_dom"/>
</dbReference>
<gene>
    <name evidence="25" type="ORF">IPJ38_01955</name>
</gene>
<accession>A0A935MPT7</accession>
<dbReference type="InterPro" id="IPR011006">
    <property type="entry name" value="CheY-like_superfamily"/>
</dbReference>
<evidence type="ECO:0000313" key="25">
    <source>
        <dbReference type="EMBL" id="MBK7414048.1"/>
    </source>
</evidence>
<evidence type="ECO:0000256" key="12">
    <source>
        <dbReference type="ARBA" id="ARBA00023012"/>
    </source>
</evidence>
<dbReference type="SUPFAM" id="SSF158472">
    <property type="entry name" value="HAMP domain-like"/>
    <property type="match status" value="1"/>
</dbReference>
<dbReference type="PROSITE" id="PS50885">
    <property type="entry name" value="HAMP"/>
    <property type="match status" value="1"/>
</dbReference>
<dbReference type="PANTHER" id="PTHR45339:SF1">
    <property type="entry name" value="HYBRID SIGNAL TRANSDUCTION HISTIDINE KINASE J"/>
    <property type="match status" value="1"/>
</dbReference>
<dbReference type="PROSITE" id="PS50110">
    <property type="entry name" value="RESPONSE_REGULATORY"/>
    <property type="match status" value="1"/>
</dbReference>
<dbReference type="Gene3D" id="3.40.50.2300">
    <property type="match status" value="1"/>
</dbReference>
<evidence type="ECO:0000259" key="24">
    <source>
        <dbReference type="PROSITE" id="PS50894"/>
    </source>
</evidence>
<dbReference type="InterPro" id="IPR036641">
    <property type="entry name" value="HPT_dom_sf"/>
</dbReference>
<evidence type="ECO:0000256" key="14">
    <source>
        <dbReference type="ARBA" id="ARBA00058004"/>
    </source>
</evidence>
<dbReference type="SUPFAM" id="SSF47226">
    <property type="entry name" value="Histidine-containing phosphotransfer domain, HPT domain"/>
    <property type="match status" value="1"/>
</dbReference>
<dbReference type="FunFam" id="1.10.287.130:FF:000002">
    <property type="entry name" value="Two-component osmosensing histidine kinase"/>
    <property type="match status" value="1"/>
</dbReference>
<dbReference type="SUPFAM" id="SSF52172">
    <property type="entry name" value="CheY-like"/>
    <property type="match status" value="1"/>
</dbReference>
<dbReference type="FunFam" id="3.30.565.10:FF:000010">
    <property type="entry name" value="Sensor histidine kinase RcsC"/>
    <property type="match status" value="1"/>
</dbReference>
<dbReference type="InterPro" id="IPR004358">
    <property type="entry name" value="Sig_transdc_His_kin-like_C"/>
</dbReference>
<dbReference type="SMART" id="SM00304">
    <property type="entry name" value="HAMP"/>
    <property type="match status" value="1"/>
</dbReference>
<evidence type="ECO:0000256" key="1">
    <source>
        <dbReference type="ARBA" id="ARBA00000085"/>
    </source>
</evidence>
<evidence type="ECO:0000256" key="6">
    <source>
        <dbReference type="ARBA" id="ARBA00022679"/>
    </source>
</evidence>
<comment type="caution">
    <text evidence="25">The sequence shown here is derived from an EMBL/GenBank/DDBJ whole genome shotgun (WGS) entry which is preliminary data.</text>
</comment>
<feature type="domain" description="Histidine kinase" evidence="21">
    <location>
        <begin position="278"/>
        <end position="499"/>
    </location>
</feature>
<comment type="function">
    <text evidence="14">Member of the two-component regulatory system BvgS/BvgA. Phosphorylates BvgA via a four-step phosphorelay in response to environmental signals.</text>
</comment>
<reference evidence="25 26" key="1">
    <citation type="submission" date="2020-10" db="EMBL/GenBank/DDBJ databases">
        <title>Connecting structure to function with the recovery of over 1000 high-quality activated sludge metagenome-assembled genomes encoding full-length rRNA genes using long-read sequencing.</title>
        <authorList>
            <person name="Singleton C.M."/>
            <person name="Petriglieri F."/>
            <person name="Kristensen J.M."/>
            <person name="Kirkegaard R.H."/>
            <person name="Michaelsen T.Y."/>
            <person name="Andersen M.H."/>
            <person name="Karst S.M."/>
            <person name="Dueholm M.S."/>
            <person name="Nielsen P.H."/>
            <person name="Albertsen M."/>
        </authorList>
    </citation>
    <scope>NUCLEOTIDE SEQUENCE [LARGE SCALE GENOMIC DNA]</scope>
    <source>
        <strain evidence="25">EsbW_18-Q3-R4-48_BATAC.463</strain>
    </source>
</reference>
<dbReference type="SUPFAM" id="SSF47384">
    <property type="entry name" value="Homodimeric domain of signal transducing histidine kinase"/>
    <property type="match status" value="1"/>
</dbReference>
<dbReference type="CDD" id="cd06225">
    <property type="entry name" value="HAMP"/>
    <property type="match status" value="1"/>
</dbReference>
<dbReference type="Proteomes" id="UP000739411">
    <property type="component" value="Unassembled WGS sequence"/>
</dbReference>
<dbReference type="EMBL" id="JADJMS010000006">
    <property type="protein sequence ID" value="MBK7414048.1"/>
    <property type="molecule type" value="Genomic_DNA"/>
</dbReference>
<dbReference type="SMART" id="SM00448">
    <property type="entry name" value="REC"/>
    <property type="match status" value="1"/>
</dbReference>
<dbReference type="Gene3D" id="1.20.120.160">
    <property type="entry name" value="HPT domain"/>
    <property type="match status" value="1"/>
</dbReference>
<dbReference type="InterPro" id="IPR036890">
    <property type="entry name" value="HATPase_C_sf"/>
</dbReference>
<dbReference type="Gene3D" id="6.10.340.10">
    <property type="match status" value="1"/>
</dbReference>
<dbReference type="Pfam" id="PF17152">
    <property type="entry name" value="CHASE8"/>
    <property type="match status" value="1"/>
</dbReference>
<keyword evidence="13 20" id="KW-0472">Membrane</keyword>
<keyword evidence="9" id="KW-0418">Kinase</keyword>
<dbReference type="Pfam" id="PF00072">
    <property type="entry name" value="Response_reg"/>
    <property type="match status" value="1"/>
</dbReference>
<evidence type="ECO:0000259" key="22">
    <source>
        <dbReference type="PROSITE" id="PS50110"/>
    </source>
</evidence>
<keyword evidence="8" id="KW-0547">Nucleotide-binding</keyword>
<dbReference type="InterPro" id="IPR001789">
    <property type="entry name" value="Sig_transdc_resp-reg_receiver"/>
</dbReference>
<sequence>MTQYHPTGTDSTILHSKLSAISTRVLLGTLILISAILLLTSLWFSVNQRIQDGELRIAMFSAHSTPLILRNDHERAQELMSTLSNLPHIETVDLFENDGSLFAHYNRSDLPEQQAVLERQNSKSLNGLSIIFNREILHNNKTIGWIRLSVDILPVLLQMAFYLGVIIFEMVAALAIALRLQRRQHEALVEPLKELALNMKEVSGGQLNVRANKSNIAEFNTLSDGFNNMVDQIRERDHWLTTHLSNLEQMVEQRTRDLRHAKEAAEAGSRAKSEFLATMSHEIRTPMNGVLGMTELLLSTGLNETQRRYLMAVERSGQHLLGIINDILDFSKIESGKLTLESITIDLPALVGEMAELFTPAAEQKGLTLLHQAPAVGELIVLGDPLRLRQVLANLLSNAIKFTERGEIFMRMEALEILESFSKIQLTVTDSGIGIPNEVQDLIFEKFSQADGSTSRKYGGTGLGLAISRNLIQMMGGSLTVTSQPGYGSRFQIDIWLPRAQSETVTMPNKYTQQPSAQGRHPSVAGHDVIFHGQVLLAEDNETNMIVAQAWLEKAGLKVLTAENGEQALRLIDQENFDIVLMDCQMPVVDGFAATKTLRQREAGSGRHLTVIAITANAMEGDKERCLAAGMDDYLAKPYSGPDLRNLLLRWLPSEDVSATAKQPPIPPRPGRVALEPSRKVRPPIDIAVLDSLRMLNPEGGNELIDTLISAYMRSAQPVLETLQNGLTTGDAEKVIQAAHKLKSCNHNVGATTLGETFQDIETVARQGDLKPFIYACR</sequence>
<evidence type="ECO:0000256" key="9">
    <source>
        <dbReference type="ARBA" id="ARBA00022777"/>
    </source>
</evidence>
<evidence type="ECO:0000256" key="18">
    <source>
        <dbReference type="PROSITE-ProRule" id="PRU00110"/>
    </source>
</evidence>
<dbReference type="InterPro" id="IPR036097">
    <property type="entry name" value="HisK_dim/P_sf"/>
</dbReference>
<proteinExistence type="predicted"/>
<dbReference type="EC" id="2.7.13.3" evidence="3"/>
<dbReference type="InterPro" id="IPR008207">
    <property type="entry name" value="Sig_transdc_His_kin_Hpt_dom"/>
</dbReference>
<dbReference type="InterPro" id="IPR003660">
    <property type="entry name" value="HAMP_dom"/>
</dbReference>
<dbReference type="GO" id="GO:0005886">
    <property type="term" value="C:plasma membrane"/>
    <property type="evidence" value="ECO:0007669"/>
    <property type="project" value="UniProtKB-SubCell"/>
</dbReference>
<comment type="catalytic activity">
    <reaction evidence="1">
        <text>ATP + protein L-histidine = ADP + protein N-phospho-L-histidine.</text>
        <dbReference type="EC" id="2.7.13.3"/>
    </reaction>
</comment>
<evidence type="ECO:0000256" key="17">
    <source>
        <dbReference type="ARBA" id="ARBA00070152"/>
    </source>
</evidence>
<keyword evidence="6" id="KW-0808">Transferase</keyword>
<evidence type="ECO:0000259" key="23">
    <source>
        <dbReference type="PROSITE" id="PS50885"/>
    </source>
</evidence>
<keyword evidence="10" id="KW-0067">ATP-binding</keyword>
<keyword evidence="12" id="KW-0902">Two-component regulatory system</keyword>
<dbReference type="CDD" id="cd16922">
    <property type="entry name" value="HATPase_EvgS-ArcB-TorS-like"/>
    <property type="match status" value="1"/>
</dbReference>
<dbReference type="PANTHER" id="PTHR45339">
    <property type="entry name" value="HYBRID SIGNAL TRANSDUCTION HISTIDINE KINASE J"/>
    <property type="match status" value="1"/>
</dbReference>
<dbReference type="GO" id="GO:0000155">
    <property type="term" value="F:phosphorelay sensor kinase activity"/>
    <property type="evidence" value="ECO:0007669"/>
    <property type="project" value="InterPro"/>
</dbReference>
<evidence type="ECO:0000256" key="2">
    <source>
        <dbReference type="ARBA" id="ARBA00004651"/>
    </source>
</evidence>
<comment type="subcellular location">
    <subcellularLocation>
        <location evidence="2">Cell membrane</location>
        <topology evidence="2">Multi-pass membrane protein</topology>
    </subcellularLocation>
</comment>
<protein>
    <recommendedName>
        <fullName evidence="16">Sensory/regulatory protein RpfC</fullName>
        <ecNumber evidence="3">2.7.13.3</ecNumber>
    </recommendedName>
    <alternativeName>
        <fullName evidence="17">Virulence sensor protein BvgS</fullName>
    </alternativeName>
</protein>
<dbReference type="Pfam" id="PF00512">
    <property type="entry name" value="HisKA"/>
    <property type="match status" value="1"/>
</dbReference>
<evidence type="ECO:0000256" key="16">
    <source>
        <dbReference type="ARBA" id="ARBA00068150"/>
    </source>
</evidence>
<dbReference type="PRINTS" id="PR00344">
    <property type="entry name" value="BCTRLSENSOR"/>
</dbReference>
<evidence type="ECO:0000313" key="26">
    <source>
        <dbReference type="Proteomes" id="UP000739411"/>
    </source>
</evidence>
<keyword evidence="11 20" id="KW-1133">Transmembrane helix</keyword>
<dbReference type="CDD" id="cd17546">
    <property type="entry name" value="REC_hyHK_CKI1_RcsC-like"/>
    <property type="match status" value="1"/>
</dbReference>
<feature type="transmembrane region" description="Helical" evidence="20">
    <location>
        <begin position="25"/>
        <end position="46"/>
    </location>
</feature>
<dbReference type="InterPro" id="IPR033417">
    <property type="entry name" value="CHASE8"/>
</dbReference>